<evidence type="ECO:0000313" key="3">
    <source>
        <dbReference type="EMBL" id="EAN33105.1"/>
    </source>
</evidence>
<dbReference type="CDD" id="cd00590">
    <property type="entry name" value="RRM_SF"/>
    <property type="match status" value="1"/>
</dbReference>
<dbReference type="InterPro" id="IPR012677">
    <property type="entry name" value="Nucleotide-bd_a/b_plait_sf"/>
</dbReference>
<dbReference type="InParanoid" id="Q4N418"/>
<feature type="region of interest" description="Disordered" evidence="1">
    <location>
        <begin position="316"/>
        <end position="430"/>
    </location>
</feature>
<dbReference type="eggNOG" id="ENOG502QXEI">
    <property type="taxonomic scope" value="Eukaryota"/>
</dbReference>
<dbReference type="SUPFAM" id="SSF54928">
    <property type="entry name" value="RNA-binding domain, RBD"/>
    <property type="match status" value="1"/>
</dbReference>
<feature type="domain" description="RRM" evidence="2">
    <location>
        <begin position="107"/>
        <end position="179"/>
    </location>
</feature>
<proteinExistence type="predicted"/>
<dbReference type="Gene3D" id="3.30.70.330">
    <property type="match status" value="1"/>
</dbReference>
<dbReference type="InterPro" id="IPR035979">
    <property type="entry name" value="RBD_domain_sf"/>
</dbReference>
<dbReference type="RefSeq" id="XP_765388.1">
    <property type="nucleotide sequence ID" value="XM_760295.1"/>
</dbReference>
<evidence type="ECO:0000259" key="2">
    <source>
        <dbReference type="SMART" id="SM00360"/>
    </source>
</evidence>
<feature type="compositionally biased region" description="Basic and acidic residues" evidence="1">
    <location>
        <begin position="30"/>
        <end position="41"/>
    </location>
</feature>
<name>Q4N418_THEPA</name>
<dbReference type="KEGG" id="tpv:TP02_0820"/>
<sequence length="430" mass="48678">MDPDETGDFDLYEGLENFEDSSQSGPDYTAPKDELYEKEESSAEDDDLQLVVNDDDLDSKAVPAQAQTAPKKTTKHPLFNRKHRSFYVGAPTSGEVSRLPMGNIEFFVLVKNLPAWIDNSGLRTYVEGITDGVVYCKVLYNFYSGSPLGVGFVEFSQISSCTAFLNHKSQIGSEPMTVDVFSQLKGCERYREGIVSEPFTKSVCRHFSQPYSNTNFNAISQQDLVEIEFERQQEELAKSGEYDLVSKTFPWFNLDLVSIMGNTKRLSSNDSQPDPSNHLKAFSKHTKLDPFAKKLTLLNLNPMVLPNIPPPSLPHNIPPLPLNKPPLTHNIPLSQSVLGMGKNPDKRSPSQKTSKTSVNSSVLSEIPKDKQKDRNKYEKAEERLKKRKTKDRDQLREKSRNRSRSRERSKQSKHKSPDRASSRKSTIKRR</sequence>
<dbReference type="VEuPathDB" id="PiroplasmaDB:TpMuguga_02g00820"/>
<organism evidence="3 4">
    <name type="scientific">Theileria parva</name>
    <name type="common">East coast fever infection agent</name>
    <dbReference type="NCBI Taxonomy" id="5875"/>
    <lineage>
        <taxon>Eukaryota</taxon>
        <taxon>Sar</taxon>
        <taxon>Alveolata</taxon>
        <taxon>Apicomplexa</taxon>
        <taxon>Aconoidasida</taxon>
        <taxon>Piroplasmida</taxon>
        <taxon>Theileriidae</taxon>
        <taxon>Theileria</taxon>
    </lineage>
</organism>
<dbReference type="GeneID" id="3501444"/>
<reference evidence="3 4" key="1">
    <citation type="journal article" date="2005" name="Science">
        <title>Genome sequence of Theileria parva, a bovine pathogen that transforms lymphocytes.</title>
        <authorList>
            <person name="Gardner M.J."/>
            <person name="Bishop R."/>
            <person name="Shah T."/>
            <person name="de Villiers E.P."/>
            <person name="Carlton J.M."/>
            <person name="Hall N."/>
            <person name="Ren Q."/>
            <person name="Paulsen I.T."/>
            <person name="Pain A."/>
            <person name="Berriman M."/>
            <person name="Wilson R.J.M."/>
            <person name="Sato S."/>
            <person name="Ralph S.A."/>
            <person name="Mann D.J."/>
            <person name="Xiong Z."/>
            <person name="Shallom S.J."/>
            <person name="Weidman J."/>
            <person name="Jiang L."/>
            <person name="Lynn J."/>
            <person name="Weaver B."/>
            <person name="Shoaibi A."/>
            <person name="Domingo A.R."/>
            <person name="Wasawo D."/>
            <person name="Crabtree J."/>
            <person name="Wortman J.R."/>
            <person name="Haas B."/>
            <person name="Angiuoli S.V."/>
            <person name="Creasy T.H."/>
            <person name="Lu C."/>
            <person name="Suh B."/>
            <person name="Silva J.C."/>
            <person name="Utterback T.R."/>
            <person name="Feldblyum T.V."/>
            <person name="Pertea M."/>
            <person name="Allen J."/>
            <person name="Nierman W.C."/>
            <person name="Taracha E.L.N."/>
            <person name="Salzberg S.L."/>
            <person name="White O.R."/>
            <person name="Fitzhugh H.A."/>
            <person name="Morzaria S."/>
            <person name="Venter J.C."/>
            <person name="Fraser C.M."/>
            <person name="Nene V."/>
        </authorList>
    </citation>
    <scope>NUCLEOTIDE SEQUENCE [LARGE SCALE GENOMIC DNA]</scope>
    <source>
        <strain evidence="3 4">Muguga</strain>
    </source>
</reference>
<dbReference type="SMART" id="SM00360">
    <property type="entry name" value="RRM"/>
    <property type="match status" value="1"/>
</dbReference>
<feature type="region of interest" description="Disordered" evidence="1">
    <location>
        <begin position="16"/>
        <end position="49"/>
    </location>
</feature>
<dbReference type="Proteomes" id="UP000001949">
    <property type="component" value="Unassembled WGS sequence"/>
</dbReference>
<feature type="compositionally biased region" description="Polar residues" evidence="1">
    <location>
        <begin position="350"/>
        <end position="363"/>
    </location>
</feature>
<dbReference type="EMBL" id="AAGK01000002">
    <property type="protein sequence ID" value="EAN33105.1"/>
    <property type="molecule type" value="Genomic_DNA"/>
</dbReference>
<protein>
    <recommendedName>
        <fullName evidence="2">RRM domain-containing protein</fullName>
    </recommendedName>
</protein>
<dbReference type="OMA" id="DEDQIMF"/>
<dbReference type="InterPro" id="IPR000504">
    <property type="entry name" value="RRM_dom"/>
</dbReference>
<keyword evidence="4" id="KW-1185">Reference proteome</keyword>
<dbReference type="AlphaFoldDB" id="Q4N418"/>
<gene>
    <name evidence="3" type="ordered locus">TP02_0820</name>
</gene>
<evidence type="ECO:0000313" key="4">
    <source>
        <dbReference type="Proteomes" id="UP000001949"/>
    </source>
</evidence>
<dbReference type="GO" id="GO:0003723">
    <property type="term" value="F:RNA binding"/>
    <property type="evidence" value="ECO:0007669"/>
    <property type="project" value="InterPro"/>
</dbReference>
<accession>Q4N418</accession>
<evidence type="ECO:0000256" key="1">
    <source>
        <dbReference type="SAM" id="MobiDB-lite"/>
    </source>
</evidence>
<comment type="caution">
    <text evidence="3">The sequence shown here is derived from an EMBL/GenBank/DDBJ whole genome shotgun (WGS) entry which is preliminary data.</text>
</comment>
<dbReference type="STRING" id="5875.Q4N418"/>
<feature type="compositionally biased region" description="Basic and acidic residues" evidence="1">
    <location>
        <begin position="366"/>
        <end position="421"/>
    </location>
</feature>